<dbReference type="GO" id="GO:0047420">
    <property type="term" value="F:N-acyl-D-amino-acid deacylase activity"/>
    <property type="evidence" value="ECO:0007669"/>
    <property type="project" value="UniProtKB-EC"/>
</dbReference>
<dbReference type="Gene3D" id="3.30.1490.130">
    <property type="entry name" value="D-aminoacylase. Domain 3"/>
    <property type="match status" value="1"/>
</dbReference>
<dbReference type="SUPFAM" id="SSF51338">
    <property type="entry name" value="Composite domain of metallo-dependent hydrolases"/>
    <property type="match status" value="1"/>
</dbReference>
<dbReference type="SUPFAM" id="SSF51556">
    <property type="entry name" value="Metallo-dependent hydrolases"/>
    <property type="match status" value="1"/>
</dbReference>
<keyword evidence="3" id="KW-1185">Reference proteome</keyword>
<dbReference type="OrthoDB" id="9766983at2"/>
<dbReference type="RefSeq" id="WP_025512859.1">
    <property type="nucleotide sequence ID" value="NZ_CP016340.1"/>
</dbReference>
<dbReference type="InterPro" id="IPR011059">
    <property type="entry name" value="Metal-dep_hydrolase_composite"/>
</dbReference>
<dbReference type="Proteomes" id="UP000076825">
    <property type="component" value="Chromosome 1"/>
</dbReference>
<dbReference type="EC" id="3.5.1.82" evidence="2"/>
<dbReference type="KEGG" id="btrm:SAMEA390648702056"/>
<dbReference type="GO" id="GO:0047421">
    <property type="term" value="F:N-acyl-D-glutamate deacylase activity"/>
    <property type="evidence" value="ECO:0007669"/>
    <property type="project" value="UniProtKB-EC"/>
</dbReference>
<dbReference type="Gene3D" id="3.20.20.140">
    <property type="entry name" value="Metal-dependent hydrolases"/>
    <property type="match status" value="1"/>
</dbReference>
<dbReference type="PANTHER" id="PTHR11647:SF1">
    <property type="entry name" value="COLLAPSIN RESPONSE MEDIATOR PROTEIN"/>
    <property type="match status" value="1"/>
</dbReference>
<dbReference type="InterPro" id="IPR013108">
    <property type="entry name" value="Amidohydro_3"/>
</dbReference>
<dbReference type="CDD" id="cd01297">
    <property type="entry name" value="D-aminoacylase"/>
    <property type="match status" value="1"/>
</dbReference>
<keyword evidence="2" id="KW-0378">Hydrolase</keyword>
<name>A0A157SJJ3_9BORD</name>
<gene>
    <name evidence="2" type="primary">dan</name>
    <name evidence="2" type="ORF">SAMEA3906487_02056</name>
</gene>
<evidence type="ECO:0000313" key="2">
    <source>
        <dbReference type="EMBL" id="SAI70086.1"/>
    </source>
</evidence>
<evidence type="ECO:0000313" key="3">
    <source>
        <dbReference type="Proteomes" id="UP000076825"/>
    </source>
</evidence>
<accession>A0A157SJJ3</accession>
<dbReference type="EMBL" id="LT546645">
    <property type="protein sequence ID" value="SAI70086.1"/>
    <property type="molecule type" value="Genomic_DNA"/>
</dbReference>
<dbReference type="InterPro" id="IPR050378">
    <property type="entry name" value="Metallo-dep_Hydrolases_sf"/>
</dbReference>
<dbReference type="Gene3D" id="2.30.40.10">
    <property type="entry name" value="Urease, subunit C, domain 1"/>
    <property type="match status" value="1"/>
</dbReference>
<dbReference type="PANTHER" id="PTHR11647">
    <property type="entry name" value="HYDRANTOINASE/DIHYDROPYRIMIDINASE FAMILY MEMBER"/>
    <property type="match status" value="1"/>
</dbReference>
<dbReference type="PATRIC" id="fig|123899.6.peg.2052"/>
<dbReference type="GeneID" id="56590669"/>
<dbReference type="AlphaFoldDB" id="A0A157SJJ3"/>
<dbReference type="InterPro" id="IPR023100">
    <property type="entry name" value="D-aminoacylase_insert_dom_sf"/>
</dbReference>
<dbReference type="GO" id="GO:0016812">
    <property type="term" value="F:hydrolase activity, acting on carbon-nitrogen (but not peptide) bonds, in cyclic amides"/>
    <property type="evidence" value="ECO:0007669"/>
    <property type="project" value="TreeGrafter"/>
</dbReference>
<dbReference type="InterPro" id="IPR032466">
    <property type="entry name" value="Metal_Hydrolase"/>
</dbReference>
<dbReference type="Pfam" id="PF07969">
    <property type="entry name" value="Amidohydro_3"/>
    <property type="match status" value="2"/>
</dbReference>
<dbReference type="eggNOG" id="COG3653">
    <property type="taxonomic scope" value="Bacteria"/>
</dbReference>
<dbReference type="GO" id="GO:0005829">
    <property type="term" value="C:cytosol"/>
    <property type="evidence" value="ECO:0007669"/>
    <property type="project" value="TreeGrafter"/>
</dbReference>
<dbReference type="EC" id="3.5.1.81" evidence="2"/>
<evidence type="ECO:0000259" key="1">
    <source>
        <dbReference type="Pfam" id="PF07969"/>
    </source>
</evidence>
<sequence length="484" mass="51953">MSQAASEVLDYVLAGGTVIDGTNTPGRRADVGVRGDRVVAVGDLSQAAARERIDVSGMVVAPGFIDSHTHDDNYLLRKRDMTPKISQGVTTVVTGNCGISLAPLADAAPPAPLDLLDEGGSFRFTSFAAYLQALRETPAAVNAACMVGHSTLRAAVMPELHRPANAGEIDAMRALADEALASGAIGISTGTFYPPAAQATTEEIIEVCRPLAEHGGVYATHMRDEGEHIVAALEETFRIGRELDVPVVISHHKLAGKPNFGRSTETLAIIERAMTEQSVSLDAYPYVAGSTMLKQDSVLLAGRTLITWCKPFPELAGRDLDEVAAERGKSKFDLVAELQPAGAIYFMMDEDDVQRILAFGPTMIGSDGLPHDERPHPRLWGTFPRVLGHYSRDLGLFPLETAVWKMTGLTASRFGLAERGVVQPGFFADLVVFDPEQVADAATFDRPTERAAGIHSVYVNGAPVWREQGFTGEHPGRVLNWSGQ</sequence>
<organism evidence="2 3">
    <name type="scientific">Bordetella trematum</name>
    <dbReference type="NCBI Taxonomy" id="123899"/>
    <lineage>
        <taxon>Bacteria</taxon>
        <taxon>Pseudomonadati</taxon>
        <taxon>Pseudomonadota</taxon>
        <taxon>Betaproteobacteria</taxon>
        <taxon>Burkholderiales</taxon>
        <taxon>Alcaligenaceae</taxon>
        <taxon>Bordetella</taxon>
    </lineage>
</organism>
<dbReference type="STRING" id="123899.SAMEA3906487_02056"/>
<protein>
    <submittedName>
        <fullName evidence="2">N-acyl-D-amino-acid deacylase</fullName>
        <ecNumber evidence="2">3.5.1.81</ecNumber>
        <ecNumber evidence="2">3.5.1.82</ecNumber>
    </submittedName>
</protein>
<feature type="domain" description="Amidohydrolase 3" evidence="1">
    <location>
        <begin position="335"/>
        <end position="464"/>
    </location>
</feature>
<reference evidence="2 3" key="1">
    <citation type="submission" date="2016-04" db="EMBL/GenBank/DDBJ databases">
        <authorList>
            <consortium name="Pathogen Informatics"/>
        </authorList>
    </citation>
    <scope>NUCLEOTIDE SEQUENCE [LARGE SCALE GENOMIC DNA]</scope>
    <source>
        <strain evidence="2 3">H044680328</strain>
    </source>
</reference>
<feature type="domain" description="Amidohydrolase 3" evidence="1">
    <location>
        <begin position="53"/>
        <end position="256"/>
    </location>
</feature>
<proteinExistence type="predicted"/>